<dbReference type="SUPFAM" id="SSF55729">
    <property type="entry name" value="Acyl-CoA N-acyltransferases (Nat)"/>
    <property type="match status" value="1"/>
</dbReference>
<dbReference type="Pfam" id="PF00583">
    <property type="entry name" value="Acetyltransf_1"/>
    <property type="match status" value="1"/>
</dbReference>
<name>A0ABX0A4S3_9BACI</name>
<organism evidence="2 3">
    <name type="scientific">Pallidibacillus pasinlerensis</name>
    <dbReference type="NCBI Taxonomy" id="2703818"/>
    <lineage>
        <taxon>Bacteria</taxon>
        <taxon>Bacillati</taxon>
        <taxon>Bacillota</taxon>
        <taxon>Bacilli</taxon>
        <taxon>Bacillales</taxon>
        <taxon>Bacillaceae</taxon>
        <taxon>Pallidibacillus</taxon>
    </lineage>
</organism>
<dbReference type="PANTHER" id="PTHR43072">
    <property type="entry name" value="N-ACETYLTRANSFERASE"/>
    <property type="match status" value="1"/>
</dbReference>
<gene>
    <name evidence="2" type="ORF">GW534_12015</name>
</gene>
<evidence type="ECO:0000313" key="2">
    <source>
        <dbReference type="EMBL" id="NCU18439.1"/>
    </source>
</evidence>
<dbReference type="EMBL" id="JAACYS010000060">
    <property type="protein sequence ID" value="NCU18439.1"/>
    <property type="molecule type" value="Genomic_DNA"/>
</dbReference>
<proteinExistence type="predicted"/>
<dbReference type="InterPro" id="IPR016181">
    <property type="entry name" value="Acyl_CoA_acyltransferase"/>
</dbReference>
<evidence type="ECO:0000259" key="1">
    <source>
        <dbReference type="PROSITE" id="PS51186"/>
    </source>
</evidence>
<reference evidence="2 3" key="1">
    <citation type="submission" date="2020-01" db="EMBL/GenBank/DDBJ databases">
        <title>A novel Bacillus sp. from Pasinler.</title>
        <authorList>
            <person name="Adiguzel A."/>
            <person name="Ay H."/>
            <person name="Baltaci M.O."/>
        </authorList>
    </citation>
    <scope>NUCLEOTIDE SEQUENCE [LARGE SCALE GENOMIC DNA]</scope>
    <source>
        <strain evidence="2 3">P1</strain>
    </source>
</reference>
<dbReference type="RefSeq" id="WP_161921267.1">
    <property type="nucleotide sequence ID" value="NZ_JAACYS010000060.1"/>
</dbReference>
<keyword evidence="3" id="KW-1185">Reference proteome</keyword>
<accession>A0ABX0A4S3</accession>
<feature type="domain" description="N-acetyltransferase" evidence="1">
    <location>
        <begin position="1"/>
        <end position="137"/>
    </location>
</feature>
<evidence type="ECO:0000313" key="3">
    <source>
        <dbReference type="Proteomes" id="UP000743899"/>
    </source>
</evidence>
<dbReference type="CDD" id="cd04301">
    <property type="entry name" value="NAT_SF"/>
    <property type="match status" value="1"/>
</dbReference>
<sequence length="137" mass="16234">MYIRKRRPARDDRRLIDITINNFETTRERTRQILNTADSVLVICNDENRVIGYISYRWIINGFAYVDYVVLDEEYQGKGIASQLLPKMVEYALENNIYGILGYVSLDNEESLQKFQRWGFQPLIYWFNGVLIGRLLI</sequence>
<dbReference type="Gene3D" id="3.40.630.30">
    <property type="match status" value="1"/>
</dbReference>
<comment type="caution">
    <text evidence="2">The sequence shown here is derived from an EMBL/GenBank/DDBJ whole genome shotgun (WGS) entry which is preliminary data.</text>
</comment>
<protein>
    <submittedName>
        <fullName evidence="2">GNAT family N-acetyltransferase</fullName>
    </submittedName>
</protein>
<dbReference type="InterPro" id="IPR000182">
    <property type="entry name" value="GNAT_dom"/>
</dbReference>
<dbReference type="Proteomes" id="UP000743899">
    <property type="component" value="Unassembled WGS sequence"/>
</dbReference>
<dbReference type="PROSITE" id="PS51186">
    <property type="entry name" value="GNAT"/>
    <property type="match status" value="1"/>
</dbReference>